<dbReference type="Gene3D" id="3.40.630.30">
    <property type="match status" value="1"/>
</dbReference>
<evidence type="ECO:0000256" key="1">
    <source>
        <dbReference type="ARBA" id="ARBA00022679"/>
    </source>
</evidence>
<feature type="domain" description="N-acetyltransferase" evidence="3">
    <location>
        <begin position="1"/>
        <end position="157"/>
    </location>
</feature>
<dbReference type="InterPro" id="IPR050832">
    <property type="entry name" value="Bact_Acetyltransf"/>
</dbReference>
<protein>
    <submittedName>
        <fullName evidence="4">Putative acetyltransferase</fullName>
    </submittedName>
</protein>
<evidence type="ECO:0000313" key="4">
    <source>
        <dbReference type="EMBL" id="SDB32375.1"/>
    </source>
</evidence>
<dbReference type="RefSeq" id="WP_074486294.1">
    <property type="nucleotide sequence ID" value="NZ_FMXP01000022.1"/>
</dbReference>
<evidence type="ECO:0000259" key="3">
    <source>
        <dbReference type="PROSITE" id="PS51186"/>
    </source>
</evidence>
<gene>
    <name evidence="4" type="ORF">SAMN02910293_01606</name>
</gene>
<dbReference type="eggNOG" id="COG0456">
    <property type="taxonomic scope" value="Bacteria"/>
</dbReference>
<evidence type="ECO:0000256" key="2">
    <source>
        <dbReference type="ARBA" id="ARBA00023315"/>
    </source>
</evidence>
<name>A0A1G6CI02_9STRE</name>
<dbReference type="GO" id="GO:0016747">
    <property type="term" value="F:acyltransferase activity, transferring groups other than amino-acyl groups"/>
    <property type="evidence" value="ECO:0007669"/>
    <property type="project" value="InterPro"/>
</dbReference>
<dbReference type="InterPro" id="IPR016181">
    <property type="entry name" value="Acyl_CoA_acyltransferase"/>
</dbReference>
<dbReference type="PANTHER" id="PTHR43877">
    <property type="entry name" value="AMINOALKYLPHOSPHONATE N-ACETYLTRANSFERASE-RELATED-RELATED"/>
    <property type="match status" value="1"/>
</dbReference>
<keyword evidence="2" id="KW-0012">Acyltransferase</keyword>
<dbReference type="AlphaFoldDB" id="A0A1G6CI02"/>
<reference evidence="4 5" key="1">
    <citation type="submission" date="2016-10" db="EMBL/GenBank/DDBJ databases">
        <authorList>
            <person name="de Groot N.N."/>
        </authorList>
    </citation>
    <scope>NUCLEOTIDE SEQUENCE [LARGE SCALE GENOMIC DNA]</scope>
    <source>
        <strain evidence="4 5">A-4</strain>
    </source>
</reference>
<accession>A0A1G6CI02</accession>
<dbReference type="Proteomes" id="UP000182508">
    <property type="component" value="Unassembled WGS sequence"/>
</dbReference>
<sequence length="157" mass="17702">MILRQIQAPDVTKVAQFIRTSLEEFGLDKPGTAYFDPQLDDLWSYYNKLPRSAYYVIEEAEEILGVGGFGPISESIAELQKLYVSSDQRGRGLSSLLLKKIFTAAREEGYSQLYLETAKELASAVTVYEHFGFEKLPQALPNEAGHSAMDIWMIKEL</sequence>
<dbReference type="EMBL" id="FMXP01000022">
    <property type="protein sequence ID" value="SDB32375.1"/>
    <property type="molecule type" value="Genomic_DNA"/>
</dbReference>
<keyword evidence="5" id="KW-1185">Reference proteome</keyword>
<dbReference type="CDD" id="cd04301">
    <property type="entry name" value="NAT_SF"/>
    <property type="match status" value="1"/>
</dbReference>
<dbReference type="STRING" id="439219.SAMN02910293_01606"/>
<dbReference type="PROSITE" id="PS51186">
    <property type="entry name" value="GNAT"/>
    <property type="match status" value="1"/>
</dbReference>
<dbReference type="InterPro" id="IPR000182">
    <property type="entry name" value="GNAT_dom"/>
</dbReference>
<evidence type="ECO:0000313" key="5">
    <source>
        <dbReference type="Proteomes" id="UP000182508"/>
    </source>
</evidence>
<dbReference type="Pfam" id="PF00583">
    <property type="entry name" value="Acetyltransf_1"/>
    <property type="match status" value="1"/>
</dbReference>
<proteinExistence type="predicted"/>
<organism evidence="4 5">
    <name type="scientific">Streptococcus henryi</name>
    <dbReference type="NCBI Taxonomy" id="439219"/>
    <lineage>
        <taxon>Bacteria</taxon>
        <taxon>Bacillati</taxon>
        <taxon>Bacillota</taxon>
        <taxon>Bacilli</taxon>
        <taxon>Lactobacillales</taxon>
        <taxon>Streptococcaceae</taxon>
        <taxon>Streptococcus</taxon>
    </lineage>
</organism>
<dbReference type="PANTHER" id="PTHR43877:SF2">
    <property type="entry name" value="AMINOALKYLPHOSPHONATE N-ACETYLTRANSFERASE-RELATED"/>
    <property type="match status" value="1"/>
</dbReference>
<keyword evidence="1 4" id="KW-0808">Transferase</keyword>
<dbReference type="SUPFAM" id="SSF55729">
    <property type="entry name" value="Acyl-CoA N-acyltransferases (Nat)"/>
    <property type="match status" value="1"/>
</dbReference>